<reference evidence="3" key="1">
    <citation type="submission" date="2021-02" db="EMBL/GenBank/DDBJ databases">
        <authorList>
            <person name="Nowell W R."/>
        </authorList>
    </citation>
    <scope>NUCLEOTIDE SEQUENCE</scope>
</reference>
<evidence type="ECO:0000313" key="4">
    <source>
        <dbReference type="Proteomes" id="UP000663823"/>
    </source>
</evidence>
<evidence type="ECO:0000313" key="2">
    <source>
        <dbReference type="EMBL" id="CAF1156347.1"/>
    </source>
</evidence>
<protein>
    <submittedName>
        <fullName evidence="3">Uncharacterized protein</fullName>
    </submittedName>
</protein>
<proteinExistence type="predicted"/>
<gene>
    <name evidence="3" type="ORF">OTI717_LOCUS24150</name>
    <name evidence="2" type="ORF">RFH988_LOCUS22192</name>
</gene>
<name>A0A819I5M5_9BILA</name>
<dbReference type="EMBL" id="CAJOAX010004483">
    <property type="protein sequence ID" value="CAF3908119.1"/>
    <property type="molecule type" value="Genomic_DNA"/>
</dbReference>
<feature type="region of interest" description="Disordered" evidence="1">
    <location>
        <begin position="41"/>
        <end position="75"/>
    </location>
</feature>
<accession>A0A819I5M5</accession>
<evidence type="ECO:0000313" key="3">
    <source>
        <dbReference type="EMBL" id="CAF3908119.1"/>
    </source>
</evidence>
<dbReference type="AlphaFoldDB" id="A0A819I5M5"/>
<dbReference type="EMBL" id="CAJNOO010001461">
    <property type="protein sequence ID" value="CAF1156347.1"/>
    <property type="molecule type" value="Genomic_DNA"/>
</dbReference>
<dbReference type="Proteomes" id="UP000663882">
    <property type="component" value="Unassembled WGS sequence"/>
</dbReference>
<comment type="caution">
    <text evidence="3">The sequence shown here is derived from an EMBL/GenBank/DDBJ whole genome shotgun (WGS) entry which is preliminary data.</text>
</comment>
<feature type="compositionally biased region" description="Polar residues" evidence="1">
    <location>
        <begin position="41"/>
        <end position="50"/>
    </location>
</feature>
<dbReference type="Proteomes" id="UP000663823">
    <property type="component" value="Unassembled WGS sequence"/>
</dbReference>
<organism evidence="3 4">
    <name type="scientific">Rotaria sordida</name>
    <dbReference type="NCBI Taxonomy" id="392033"/>
    <lineage>
        <taxon>Eukaryota</taxon>
        <taxon>Metazoa</taxon>
        <taxon>Spiralia</taxon>
        <taxon>Gnathifera</taxon>
        <taxon>Rotifera</taxon>
        <taxon>Eurotatoria</taxon>
        <taxon>Bdelloidea</taxon>
        <taxon>Philodinida</taxon>
        <taxon>Philodinidae</taxon>
        <taxon>Rotaria</taxon>
    </lineage>
</organism>
<sequence length="75" mass="8497">MGLHHILLYSSFDDKHSIMEFDTKDLNTILMNLFDENSIQADKSNDNNVCKTEPMEASGFIEQEKSSTAKTKPTT</sequence>
<evidence type="ECO:0000256" key="1">
    <source>
        <dbReference type="SAM" id="MobiDB-lite"/>
    </source>
</evidence>